<organism evidence="1 2">
    <name type="scientific">Cuscuta campestris</name>
    <dbReference type="NCBI Taxonomy" id="132261"/>
    <lineage>
        <taxon>Eukaryota</taxon>
        <taxon>Viridiplantae</taxon>
        <taxon>Streptophyta</taxon>
        <taxon>Embryophyta</taxon>
        <taxon>Tracheophyta</taxon>
        <taxon>Spermatophyta</taxon>
        <taxon>Magnoliopsida</taxon>
        <taxon>eudicotyledons</taxon>
        <taxon>Gunneridae</taxon>
        <taxon>Pentapetalae</taxon>
        <taxon>asterids</taxon>
        <taxon>lamiids</taxon>
        <taxon>Solanales</taxon>
        <taxon>Convolvulaceae</taxon>
        <taxon>Cuscuteae</taxon>
        <taxon>Cuscuta</taxon>
        <taxon>Cuscuta subgen. Grammica</taxon>
        <taxon>Cuscuta sect. Cleistogrammica</taxon>
    </lineage>
</organism>
<proteinExistence type="predicted"/>
<dbReference type="EMBL" id="OOIL02001452">
    <property type="protein sequence ID" value="VFQ75926.1"/>
    <property type="molecule type" value="Genomic_DNA"/>
</dbReference>
<dbReference type="Proteomes" id="UP000595140">
    <property type="component" value="Unassembled WGS sequence"/>
</dbReference>
<gene>
    <name evidence="1" type="ORF">CCAM_LOCUS17702</name>
</gene>
<protein>
    <submittedName>
        <fullName evidence="1">Uncharacterized protein</fullName>
    </submittedName>
</protein>
<evidence type="ECO:0000313" key="2">
    <source>
        <dbReference type="Proteomes" id="UP000595140"/>
    </source>
</evidence>
<accession>A0A484LIM1</accession>
<evidence type="ECO:0000313" key="1">
    <source>
        <dbReference type="EMBL" id="VFQ75926.1"/>
    </source>
</evidence>
<name>A0A484LIM1_9ASTE</name>
<reference evidence="1 2" key="1">
    <citation type="submission" date="2018-04" db="EMBL/GenBank/DDBJ databases">
        <authorList>
            <person name="Vogel A."/>
        </authorList>
    </citation>
    <scope>NUCLEOTIDE SEQUENCE [LARGE SCALE GENOMIC DNA]</scope>
</reference>
<keyword evidence="2" id="KW-1185">Reference proteome</keyword>
<dbReference type="AlphaFoldDB" id="A0A484LIM1"/>
<sequence>MLAMNFAQDAVVSSSQAHKSLVVHKASNVDHGILFYQIGRVVVENVLIRNLGIRSDESPSSLNFFDRLFDQLFADPLSNFFNQLCGGSDESPSYLPRLEFFHVLRYRLRGAETSSTIDKLTIAINSSTLAYVHKLPQSLSSSLLLHQMVAVHRRYSSKLYDDDP</sequence>